<proteinExistence type="predicted"/>
<protein>
    <submittedName>
        <fullName evidence="1">Phosphoglycerate kinase</fullName>
    </submittedName>
</protein>
<gene>
    <name evidence="1" type="ORF">KU39_1p47</name>
</gene>
<evidence type="ECO:0000313" key="1">
    <source>
        <dbReference type="EMBL" id="ALB24388.1"/>
    </source>
</evidence>
<dbReference type="AlphaFoldDB" id="A0A1L6TIA9"/>
<dbReference type="GO" id="GO:0016301">
    <property type="term" value="F:kinase activity"/>
    <property type="evidence" value="ECO:0007669"/>
    <property type="project" value="UniProtKB-KW"/>
</dbReference>
<keyword evidence="1" id="KW-0614">Plasmid</keyword>
<dbReference type="Proteomes" id="UP000029558">
    <property type="component" value="Plasmid pPSB1-1"/>
</dbReference>
<dbReference type="EMBL" id="CP012509">
    <property type="protein sequence ID" value="ALB24388.1"/>
    <property type="molecule type" value="Genomic_DNA"/>
</dbReference>
<evidence type="ECO:0000313" key="2">
    <source>
        <dbReference type="Proteomes" id="UP000029558"/>
    </source>
</evidence>
<keyword evidence="1" id="KW-0808">Transferase</keyword>
<organism evidence="1 2">
    <name type="scientific">Piscirickettsia salmonis</name>
    <dbReference type="NCBI Taxonomy" id="1238"/>
    <lineage>
        <taxon>Bacteria</taxon>
        <taxon>Pseudomonadati</taxon>
        <taxon>Pseudomonadota</taxon>
        <taxon>Gammaproteobacteria</taxon>
        <taxon>Thiotrichales</taxon>
        <taxon>Piscirickettsiaceae</taxon>
        <taxon>Piscirickettsia</taxon>
    </lineage>
</organism>
<name>A0A1L6TIA9_PISSA</name>
<keyword evidence="1" id="KW-0418">Kinase</keyword>
<sequence>MKHYLAGWIKNNLNFSKTLLSLLDIFIGISFVIFILAYSGITLLTTFSSVFIAIIFIYKAKHHAVIAGKKGLSLKSSAQLQIRTILTVIMAIIPVLAISHLVGQLF</sequence>
<geneLocation type="plasmid" evidence="1 2">
    <name>pPSB1-1</name>
</geneLocation>
<reference evidence="1 2" key="1">
    <citation type="journal article" date="2014" name="Genome Announc.">
        <title>Comparative Genome Analysis of Two Isolates of the Fish Pathogen Piscirickettsia salmonis from Different Hosts Reveals Major Differences in Virulence-Associated Secretion Systems.</title>
        <authorList>
            <person name="Bohle H."/>
            <person name="Henriquez P."/>
            <person name="Grothusen H."/>
            <person name="Navas E."/>
            <person name="Sandoval A."/>
            <person name="Bustamante F."/>
            <person name="Bustos P."/>
            <person name="Mancilla M."/>
        </authorList>
    </citation>
    <scope>NUCLEOTIDE SEQUENCE [LARGE SCALE GENOMIC DNA]</scope>
    <source>
        <strain evidence="2">B1-32597</strain>
    </source>
</reference>
<dbReference type="RefSeq" id="WP_027242549.1">
    <property type="nucleotide sequence ID" value="NZ_CP012509.1"/>
</dbReference>
<accession>A0A1L6TIA9</accession>